<evidence type="ECO:0000259" key="10">
    <source>
        <dbReference type="PROSITE" id="PS50113"/>
    </source>
</evidence>
<feature type="domain" description="Histidine kinase" evidence="7">
    <location>
        <begin position="977"/>
        <end position="1197"/>
    </location>
</feature>
<dbReference type="SUPFAM" id="SSF52172">
    <property type="entry name" value="CheY-like"/>
    <property type="match status" value="1"/>
</dbReference>
<dbReference type="InterPro" id="IPR000014">
    <property type="entry name" value="PAS"/>
</dbReference>
<dbReference type="GO" id="GO:0006355">
    <property type="term" value="P:regulation of DNA-templated transcription"/>
    <property type="evidence" value="ECO:0007669"/>
    <property type="project" value="InterPro"/>
</dbReference>
<dbReference type="InterPro" id="IPR013767">
    <property type="entry name" value="PAS_fold"/>
</dbReference>
<dbReference type="SUPFAM" id="SSF47384">
    <property type="entry name" value="Homodimeric domain of signal transducing histidine kinase"/>
    <property type="match status" value="1"/>
</dbReference>
<dbReference type="SUPFAM" id="SSF55785">
    <property type="entry name" value="PYP-like sensor domain (PAS domain)"/>
    <property type="match status" value="7"/>
</dbReference>
<dbReference type="InterPro" id="IPR003594">
    <property type="entry name" value="HATPase_dom"/>
</dbReference>
<feature type="domain" description="PAC" evidence="10">
    <location>
        <begin position="911"/>
        <end position="964"/>
    </location>
</feature>
<name>A0A2P7QNR7_9SPHN</name>
<evidence type="ECO:0000256" key="4">
    <source>
        <dbReference type="ARBA" id="ARBA00022679"/>
    </source>
</evidence>
<feature type="domain" description="PAC" evidence="10">
    <location>
        <begin position="634"/>
        <end position="687"/>
    </location>
</feature>
<dbReference type="InterPro" id="IPR052162">
    <property type="entry name" value="Sensor_kinase/Photoreceptor"/>
</dbReference>
<dbReference type="EC" id="2.7.13.3" evidence="2"/>
<dbReference type="InterPro" id="IPR036890">
    <property type="entry name" value="HATPase_C_sf"/>
</dbReference>
<dbReference type="InterPro" id="IPR004358">
    <property type="entry name" value="Sig_transdc_His_kin-like_C"/>
</dbReference>
<dbReference type="PROSITE" id="PS50113">
    <property type="entry name" value="PAC"/>
    <property type="match status" value="4"/>
</dbReference>
<keyword evidence="3 6" id="KW-0597">Phosphoprotein</keyword>
<dbReference type="Gene3D" id="2.10.70.100">
    <property type="match status" value="1"/>
</dbReference>
<dbReference type="InterPro" id="IPR003661">
    <property type="entry name" value="HisK_dim/P_dom"/>
</dbReference>
<dbReference type="InterPro" id="IPR001610">
    <property type="entry name" value="PAC"/>
</dbReference>
<dbReference type="InterPro" id="IPR001789">
    <property type="entry name" value="Sig_transdc_resp-reg_receiver"/>
</dbReference>
<evidence type="ECO:0000313" key="11">
    <source>
        <dbReference type="EMBL" id="PSJ39615.1"/>
    </source>
</evidence>
<dbReference type="Pfam" id="PF02518">
    <property type="entry name" value="HATPase_c"/>
    <property type="match status" value="1"/>
</dbReference>
<dbReference type="SMART" id="SM00086">
    <property type="entry name" value="PAC"/>
    <property type="match status" value="4"/>
</dbReference>
<dbReference type="Proteomes" id="UP000241167">
    <property type="component" value="Unassembled WGS sequence"/>
</dbReference>
<dbReference type="InterPro" id="IPR005467">
    <property type="entry name" value="His_kinase_dom"/>
</dbReference>
<dbReference type="Pfam" id="PF00989">
    <property type="entry name" value="PAS"/>
    <property type="match status" value="1"/>
</dbReference>
<dbReference type="InterPro" id="IPR011006">
    <property type="entry name" value="CheY-like_superfamily"/>
</dbReference>
<dbReference type="EMBL" id="PXYI01000004">
    <property type="protein sequence ID" value="PSJ39615.1"/>
    <property type="molecule type" value="Genomic_DNA"/>
</dbReference>
<dbReference type="InterPro" id="IPR036097">
    <property type="entry name" value="HisK_dim/P_sf"/>
</dbReference>
<dbReference type="OrthoDB" id="9796100at2"/>
<keyword evidence="4" id="KW-0808">Transferase</keyword>
<dbReference type="SMART" id="SM00091">
    <property type="entry name" value="PAS"/>
    <property type="match status" value="7"/>
</dbReference>
<dbReference type="NCBIfam" id="TIGR00229">
    <property type="entry name" value="sensory_box"/>
    <property type="match status" value="5"/>
</dbReference>
<dbReference type="SUPFAM" id="SSF55874">
    <property type="entry name" value="ATPase domain of HSP90 chaperone/DNA topoisomerase II/histidine kinase"/>
    <property type="match status" value="1"/>
</dbReference>
<dbReference type="Pfam" id="PF08447">
    <property type="entry name" value="PAS_3"/>
    <property type="match status" value="2"/>
</dbReference>
<reference evidence="11 12" key="1">
    <citation type="submission" date="2018-03" db="EMBL/GenBank/DDBJ databases">
        <title>The draft genome of Sphingosinicella sp. GL-C-18.</title>
        <authorList>
            <person name="Liu L."/>
            <person name="Li L."/>
            <person name="Liang L."/>
            <person name="Zhang X."/>
            <person name="Wang T."/>
        </authorList>
    </citation>
    <scope>NUCLEOTIDE SEQUENCE [LARGE SCALE GENOMIC DNA]</scope>
    <source>
        <strain evidence="11 12">GL-C-18</strain>
    </source>
</reference>
<accession>A0A2P7QNR7</accession>
<feature type="domain" description="PAC" evidence="10">
    <location>
        <begin position="378"/>
        <end position="434"/>
    </location>
</feature>
<feature type="domain" description="PAS" evidence="9">
    <location>
        <begin position="688"/>
        <end position="748"/>
    </location>
</feature>
<dbReference type="InterPro" id="IPR013656">
    <property type="entry name" value="PAS_4"/>
</dbReference>
<dbReference type="GO" id="GO:0000155">
    <property type="term" value="F:phosphorelay sensor kinase activity"/>
    <property type="evidence" value="ECO:0007669"/>
    <property type="project" value="InterPro"/>
</dbReference>
<evidence type="ECO:0000256" key="5">
    <source>
        <dbReference type="ARBA" id="ARBA00022777"/>
    </source>
</evidence>
<dbReference type="FunFam" id="3.30.450.20:FF:000099">
    <property type="entry name" value="Sensory box sensor histidine kinase"/>
    <property type="match status" value="1"/>
</dbReference>
<feature type="domain" description="PAS" evidence="9">
    <location>
        <begin position="560"/>
        <end position="631"/>
    </location>
</feature>
<dbReference type="PROSITE" id="PS50112">
    <property type="entry name" value="PAS"/>
    <property type="match status" value="4"/>
</dbReference>
<evidence type="ECO:0000259" key="9">
    <source>
        <dbReference type="PROSITE" id="PS50112"/>
    </source>
</evidence>
<gene>
    <name evidence="11" type="ORF">C7I55_13525</name>
</gene>
<organism evidence="11 12">
    <name type="scientific">Allosphingosinicella deserti</name>
    <dbReference type="NCBI Taxonomy" id="2116704"/>
    <lineage>
        <taxon>Bacteria</taxon>
        <taxon>Pseudomonadati</taxon>
        <taxon>Pseudomonadota</taxon>
        <taxon>Alphaproteobacteria</taxon>
        <taxon>Sphingomonadales</taxon>
        <taxon>Sphingomonadaceae</taxon>
        <taxon>Allosphingosinicella</taxon>
    </lineage>
</organism>
<dbReference type="Pfam" id="PF08448">
    <property type="entry name" value="PAS_4"/>
    <property type="match status" value="4"/>
</dbReference>
<protein>
    <recommendedName>
        <fullName evidence="2">histidine kinase</fullName>
        <ecNumber evidence="2">2.7.13.3</ecNumber>
    </recommendedName>
</protein>
<dbReference type="Gene3D" id="1.10.287.130">
    <property type="match status" value="1"/>
</dbReference>
<dbReference type="Pfam" id="PF00512">
    <property type="entry name" value="HisKA"/>
    <property type="match status" value="1"/>
</dbReference>
<dbReference type="SMART" id="SM00448">
    <property type="entry name" value="REC"/>
    <property type="match status" value="1"/>
</dbReference>
<evidence type="ECO:0000256" key="3">
    <source>
        <dbReference type="ARBA" id="ARBA00022553"/>
    </source>
</evidence>
<dbReference type="InterPro" id="IPR013655">
    <property type="entry name" value="PAS_fold_3"/>
</dbReference>
<evidence type="ECO:0000256" key="1">
    <source>
        <dbReference type="ARBA" id="ARBA00000085"/>
    </source>
</evidence>
<dbReference type="InterPro" id="IPR035965">
    <property type="entry name" value="PAS-like_dom_sf"/>
</dbReference>
<dbReference type="Gene3D" id="3.30.450.20">
    <property type="entry name" value="PAS domain"/>
    <property type="match status" value="7"/>
</dbReference>
<sequence length="1332" mass="146114">MTAADEFQDDQSADATGTAMPKAALSALAIDYRTLFDAAPTPLLVVAPPEWIIIAANDARLEVTGTTREATVGRRLFDVFPDDPDDPAADGARNLAASLERVVATGAADIMPIQRYAVKDADGTFVERWWSPINTPVLAPDGRLTAVMHQVADITDIIKLRGEAAASETLARDRQSIIDRLRIAGADLLVMSARKDEILESISDAFYAVDREWRFTYVNRKAEEMWGRAREALLGNVFWDEFPQAVGSEAHQAHLRASADRTVVQLETISPVLGRWIDASIYPTKDGGLSVYFRDIADKKRAEEAQRASEEFNRRILSASADCIKVLSLDARLEFMSEGGMCVMEVDDFDAIQGSCWTDFWTGEEHAKAVAAVEEAKRGGTGRFQGFATTMKGSPRWWDVIVSPINGRDGAPEKLLSVSRDVTAARLADERERASEARYRQIVEGAEDFAIVSVDEHGVVTGWNRGAERITGFSPDEAIGRAGDFFFTPEDKAQGIPDHELNRAMSDGRSLNERWHLRKDGGRFWGSGLTMRLDQPGGGYLKIFRDRTSEHEAEAAVRESEARFRLMADAVPQIVWITDAAGRAEFFNRQWTDYTGIPYEPTTAAAVAADHVHPDDQAPTIASFEESLRTGKTFSVEHRIRSRTGEYRWFLVRGEPHHDPDTGEILRWFGASVDIHDRKEAEARLQDNEERLRLATEAAEVGFWDVDLVNNLLIWPPRLKAMFGISPDVPVTMADFYGGLHPDDRQRVGAAFTAACDPAKRALYDVEYRTIGREDGVVRWISAKGRGRFTAEEACSRVVGTALEITARKADEVRLRELNETLEKRVSDRTAELSESQRRFQGIFNSALQFMALLTPDGIVVEVNETALAWSEIEPGDIIGKPFWRAAPMRDNPALQDAVELGIRRAAAGETVREEHEMRGAGEVRAIVDFSLKPVRAEHGEPIWLVAEGRDITELKQAQEALRQSQKMEAMGQLTGGVAHDFNNLLAPIIGSLDMLTRKGIGNERERRLIDGALQSAERAKTLVQRLLAFARRQPLQAGAVDVKRLVGDMAELIASTSGPNIDVRVELPDDLPPAVADANQLEMAVLNLAVNARDAMPEGGVLAISAARASVRSGDRSGLRQGHYIRLSVRDTGTGMDEATLARAVEPFFSTKGIGKGTGLGLSMVHGLALQLNGRLAIASRLGEGTTIDLWLPISSVSADAEDRILREVAPARAMGKALLVDDEDLVRMSTADMLIDMGYEVVEAGSAEEAKRLIEEGLAPDLVVTDHLMPGISGAELAHELRARRPNLPILIISGYADAEGIEAGLPRLTKPFRSAELAASLAALKPGVG</sequence>
<feature type="domain" description="PAS" evidence="9">
    <location>
        <begin position="435"/>
        <end position="508"/>
    </location>
</feature>
<keyword evidence="5 11" id="KW-0418">Kinase</keyword>
<dbReference type="PROSITE" id="PS50109">
    <property type="entry name" value="HIS_KIN"/>
    <property type="match status" value="1"/>
</dbReference>
<dbReference type="PRINTS" id="PR00344">
    <property type="entry name" value="BCTRLSENSOR"/>
</dbReference>
<proteinExistence type="predicted"/>
<dbReference type="InterPro" id="IPR000700">
    <property type="entry name" value="PAS-assoc_C"/>
</dbReference>
<feature type="domain" description="PAS" evidence="9">
    <location>
        <begin position="191"/>
        <end position="236"/>
    </location>
</feature>
<dbReference type="SMART" id="SM00388">
    <property type="entry name" value="HisKA"/>
    <property type="match status" value="1"/>
</dbReference>
<dbReference type="CDD" id="cd00082">
    <property type="entry name" value="HisKA"/>
    <property type="match status" value="1"/>
</dbReference>
<dbReference type="PANTHER" id="PTHR43304:SF1">
    <property type="entry name" value="PAC DOMAIN-CONTAINING PROTEIN"/>
    <property type="match status" value="1"/>
</dbReference>
<dbReference type="SMART" id="SM00387">
    <property type="entry name" value="HATPase_c"/>
    <property type="match status" value="1"/>
</dbReference>
<evidence type="ECO:0000256" key="2">
    <source>
        <dbReference type="ARBA" id="ARBA00012438"/>
    </source>
</evidence>
<feature type="modified residue" description="4-aspartylphosphate" evidence="6">
    <location>
        <position position="1268"/>
    </location>
</feature>
<evidence type="ECO:0000256" key="6">
    <source>
        <dbReference type="PROSITE-ProRule" id="PRU00169"/>
    </source>
</evidence>
<dbReference type="PROSITE" id="PS50110">
    <property type="entry name" value="RESPONSE_REGULATORY"/>
    <property type="match status" value="1"/>
</dbReference>
<evidence type="ECO:0000313" key="12">
    <source>
        <dbReference type="Proteomes" id="UP000241167"/>
    </source>
</evidence>
<dbReference type="PANTHER" id="PTHR43304">
    <property type="entry name" value="PHYTOCHROME-LIKE PROTEIN CPH1"/>
    <property type="match status" value="1"/>
</dbReference>
<dbReference type="Gene3D" id="3.40.50.2300">
    <property type="match status" value="1"/>
</dbReference>
<evidence type="ECO:0000259" key="7">
    <source>
        <dbReference type="PROSITE" id="PS50109"/>
    </source>
</evidence>
<feature type="domain" description="PAC" evidence="10">
    <location>
        <begin position="764"/>
        <end position="817"/>
    </location>
</feature>
<dbReference type="Pfam" id="PF00072">
    <property type="entry name" value="Response_reg"/>
    <property type="match status" value="1"/>
</dbReference>
<keyword evidence="12" id="KW-1185">Reference proteome</keyword>
<dbReference type="CDD" id="cd00130">
    <property type="entry name" value="PAS"/>
    <property type="match status" value="5"/>
</dbReference>
<evidence type="ECO:0000259" key="8">
    <source>
        <dbReference type="PROSITE" id="PS50110"/>
    </source>
</evidence>
<comment type="caution">
    <text evidence="11">The sequence shown here is derived from an EMBL/GenBank/DDBJ whole genome shotgun (WGS) entry which is preliminary data.</text>
</comment>
<feature type="domain" description="Response regulatory" evidence="8">
    <location>
        <begin position="1218"/>
        <end position="1328"/>
    </location>
</feature>
<comment type="catalytic activity">
    <reaction evidence="1">
        <text>ATP + protein L-histidine = ADP + protein N-phospho-L-histidine.</text>
        <dbReference type="EC" id="2.7.13.3"/>
    </reaction>
</comment>
<dbReference type="RefSeq" id="WP_106513512.1">
    <property type="nucleotide sequence ID" value="NZ_PXYI01000004.1"/>
</dbReference>
<dbReference type="Gene3D" id="3.30.565.10">
    <property type="entry name" value="Histidine kinase-like ATPase, C-terminal domain"/>
    <property type="match status" value="1"/>
</dbReference>